<evidence type="ECO:0000259" key="5">
    <source>
        <dbReference type="Pfam" id="PF25944"/>
    </source>
</evidence>
<accession>A0A842JBS4</accession>
<dbReference type="Pfam" id="PF25876">
    <property type="entry name" value="HH_MFP_RND"/>
    <property type="match status" value="1"/>
</dbReference>
<dbReference type="InterPro" id="IPR058625">
    <property type="entry name" value="MdtA-like_BSH"/>
</dbReference>
<dbReference type="SUPFAM" id="SSF111369">
    <property type="entry name" value="HlyD-like secretion proteins"/>
    <property type="match status" value="1"/>
</dbReference>
<dbReference type="Gene3D" id="1.10.287.470">
    <property type="entry name" value="Helix hairpin bin"/>
    <property type="match status" value="1"/>
</dbReference>
<dbReference type="AlphaFoldDB" id="A0A842JBS4"/>
<evidence type="ECO:0000259" key="6">
    <source>
        <dbReference type="Pfam" id="PF25989"/>
    </source>
</evidence>
<reference evidence="7 8" key="1">
    <citation type="submission" date="2020-08" db="EMBL/GenBank/DDBJ databases">
        <title>Complete genome and description of Campylobacter massiliensis Marseille-Q3452 sp. nov.</title>
        <authorList>
            <person name="Antezack A."/>
        </authorList>
    </citation>
    <scope>NUCLEOTIDE SEQUENCE [LARGE SCALE GENOMIC DNA]</scope>
    <source>
        <strain evidence="7 8">Marseille-Q3452</strain>
    </source>
</reference>
<dbReference type="Pfam" id="PF25989">
    <property type="entry name" value="YknX_C"/>
    <property type="match status" value="1"/>
</dbReference>
<dbReference type="Pfam" id="PF25917">
    <property type="entry name" value="BSH_RND"/>
    <property type="match status" value="1"/>
</dbReference>
<name>A0A842JBS4_9BACT</name>
<evidence type="ECO:0000259" key="4">
    <source>
        <dbReference type="Pfam" id="PF25917"/>
    </source>
</evidence>
<dbReference type="GO" id="GO:0046677">
    <property type="term" value="P:response to antibiotic"/>
    <property type="evidence" value="ECO:0007669"/>
    <property type="project" value="TreeGrafter"/>
</dbReference>
<dbReference type="GO" id="GO:0030313">
    <property type="term" value="C:cell envelope"/>
    <property type="evidence" value="ECO:0007669"/>
    <property type="project" value="UniProtKB-SubCell"/>
</dbReference>
<evidence type="ECO:0000256" key="1">
    <source>
        <dbReference type="ARBA" id="ARBA00009477"/>
    </source>
</evidence>
<dbReference type="Gene3D" id="2.40.50.100">
    <property type="match status" value="1"/>
</dbReference>
<dbReference type="NCBIfam" id="TIGR01730">
    <property type="entry name" value="RND_mfp"/>
    <property type="match status" value="1"/>
</dbReference>
<sequence length="394" mass="42644">MRNFKTLSVLLLASLLFTACFDGNDKKSAAAAGQQRQMPPSKVDVFVAKKSDVPISFDYTATLTSQQDVIVYPKVSGTITKQFFKPGDNVKAGDKLFLIDPEKYQASYDALEAAIGVANANLKNAQTEFNRISNLYKKNAVSQKEYDAAVSALEIANANLLSSKASAKSAKIDLGYTSIAAPFDGVLGDNLVDVGSLVVANTTQLVRLTKINPIEAHFHISDVDNLNRVKMQESSLWVQTNSDAVLKVGPGEFDGKVNFIDNVVNTNMGSVLAKAEFNNDEGKLLPGMFGHVTMGGFYQKDGFKIPQVALQQTDVKTYVLVVEDGKVASKDVKVTYQTKDAAVVSEGLNENDKIILNNFLKIGVGAPVEIDKDLTESFGKGANLEPKNEQEKAK</sequence>
<dbReference type="Pfam" id="PF25944">
    <property type="entry name" value="Beta-barrel_RND"/>
    <property type="match status" value="1"/>
</dbReference>
<feature type="domain" description="Multidrug resistance protein MdtA-like barrel-sandwich hybrid" evidence="4">
    <location>
        <begin position="69"/>
        <end position="204"/>
    </location>
</feature>
<feature type="domain" description="Multidrug resistance protein MdtA-like beta-barrel" evidence="5">
    <location>
        <begin position="221"/>
        <end position="294"/>
    </location>
</feature>
<comment type="caution">
    <text evidence="7">The sequence shown here is derived from an EMBL/GenBank/DDBJ whole genome shotgun (WGS) entry which is preliminary data.</text>
</comment>
<dbReference type="InterPro" id="IPR006143">
    <property type="entry name" value="RND_pump_MFP"/>
</dbReference>
<protein>
    <submittedName>
        <fullName evidence="7">Efflux RND transporter periplasmic adaptor subunit</fullName>
    </submittedName>
</protein>
<evidence type="ECO:0000313" key="8">
    <source>
        <dbReference type="Proteomes" id="UP000552683"/>
    </source>
</evidence>
<dbReference type="RefSeq" id="WP_185898135.1">
    <property type="nucleotide sequence ID" value="NZ_JACLZK010000001.1"/>
</dbReference>
<keyword evidence="8" id="KW-1185">Reference proteome</keyword>
<keyword evidence="2" id="KW-0732">Signal</keyword>
<dbReference type="GO" id="GO:0022857">
    <property type="term" value="F:transmembrane transporter activity"/>
    <property type="evidence" value="ECO:0007669"/>
    <property type="project" value="InterPro"/>
</dbReference>
<dbReference type="InterPro" id="IPR058624">
    <property type="entry name" value="MdtA-like_HH"/>
</dbReference>
<dbReference type="Gene3D" id="2.40.30.170">
    <property type="match status" value="1"/>
</dbReference>
<feature type="domain" description="YknX-like C-terminal permuted SH3-like" evidence="6">
    <location>
        <begin position="303"/>
        <end position="369"/>
    </location>
</feature>
<feature type="signal peptide" evidence="2">
    <location>
        <begin position="1"/>
        <end position="21"/>
    </location>
</feature>
<feature type="chain" id="PRO_5032565525" evidence="2">
    <location>
        <begin position="22"/>
        <end position="394"/>
    </location>
</feature>
<dbReference type="Gene3D" id="2.40.420.20">
    <property type="match status" value="1"/>
</dbReference>
<dbReference type="GO" id="GO:0005886">
    <property type="term" value="C:plasma membrane"/>
    <property type="evidence" value="ECO:0007669"/>
    <property type="project" value="TreeGrafter"/>
</dbReference>
<dbReference type="InterPro" id="IPR058637">
    <property type="entry name" value="YknX-like_C"/>
</dbReference>
<proteinExistence type="inferred from homology"/>
<feature type="domain" description="Multidrug resistance protein MdtA-like alpha-helical hairpin" evidence="3">
    <location>
        <begin position="109"/>
        <end position="177"/>
    </location>
</feature>
<evidence type="ECO:0000259" key="3">
    <source>
        <dbReference type="Pfam" id="PF25876"/>
    </source>
</evidence>
<dbReference type="Proteomes" id="UP000552683">
    <property type="component" value="Unassembled WGS sequence"/>
</dbReference>
<organism evidence="7 8">
    <name type="scientific">Campylobacter massiliensis</name>
    <dbReference type="NCBI Taxonomy" id="2762557"/>
    <lineage>
        <taxon>Bacteria</taxon>
        <taxon>Pseudomonadati</taxon>
        <taxon>Campylobacterota</taxon>
        <taxon>Epsilonproteobacteria</taxon>
        <taxon>Campylobacterales</taxon>
        <taxon>Campylobacteraceae</taxon>
        <taxon>Campylobacter</taxon>
    </lineage>
</organism>
<dbReference type="InterPro" id="IPR058626">
    <property type="entry name" value="MdtA-like_b-barrel"/>
</dbReference>
<gene>
    <name evidence="7" type="ORF">H7R39_04510</name>
</gene>
<dbReference type="PANTHER" id="PTHR30158">
    <property type="entry name" value="ACRA/E-RELATED COMPONENT OF DRUG EFFLUX TRANSPORTER"/>
    <property type="match status" value="1"/>
</dbReference>
<comment type="similarity">
    <text evidence="1">Belongs to the membrane fusion protein (MFP) (TC 8.A.1) family.</text>
</comment>
<dbReference type="EMBL" id="JACLZK010000001">
    <property type="protein sequence ID" value="MBC2882524.1"/>
    <property type="molecule type" value="Genomic_DNA"/>
</dbReference>
<dbReference type="PROSITE" id="PS51257">
    <property type="entry name" value="PROKAR_LIPOPROTEIN"/>
    <property type="match status" value="1"/>
</dbReference>
<evidence type="ECO:0000256" key="2">
    <source>
        <dbReference type="SAM" id="SignalP"/>
    </source>
</evidence>
<evidence type="ECO:0000313" key="7">
    <source>
        <dbReference type="EMBL" id="MBC2882524.1"/>
    </source>
</evidence>